<protein>
    <recommendedName>
        <fullName evidence="3">ATP-dependent DNA helicase RecG C-terminal domain-containing protein</fullName>
    </recommendedName>
</protein>
<dbReference type="EMBL" id="BPUB01000001">
    <property type="protein sequence ID" value="GJG58060.1"/>
    <property type="molecule type" value="Genomic_DNA"/>
</dbReference>
<evidence type="ECO:0000313" key="2">
    <source>
        <dbReference type="Proteomes" id="UP000825483"/>
    </source>
</evidence>
<dbReference type="Proteomes" id="UP000825483">
    <property type="component" value="Unassembled WGS sequence"/>
</dbReference>
<evidence type="ECO:0008006" key="3">
    <source>
        <dbReference type="Google" id="ProtNLM"/>
    </source>
</evidence>
<reference evidence="1" key="1">
    <citation type="journal article" date="2022" name="Int. J. Syst. Evol. Microbiol.">
        <title>Prevotella lacticifex sp. nov., isolated from the rumen of cows.</title>
        <authorList>
            <person name="Shinkai T."/>
            <person name="Ikeyama N."/>
            <person name="Kumagai M."/>
            <person name="Ohmori H."/>
            <person name="Sakamoto M."/>
            <person name="Ohkuma M."/>
            <person name="Mitsumori M."/>
        </authorList>
    </citation>
    <scope>NUCLEOTIDE SEQUENCE</scope>
    <source>
        <strain evidence="1">R5076</strain>
    </source>
</reference>
<keyword evidence="2" id="KW-1185">Reference proteome</keyword>
<evidence type="ECO:0000313" key="1">
    <source>
        <dbReference type="EMBL" id="GJG58060.1"/>
    </source>
</evidence>
<dbReference type="AlphaFoldDB" id="A0A9R1C8N2"/>
<name>A0A9R1C8N2_9BACT</name>
<accession>A0A9R1C8N2</accession>
<gene>
    <name evidence="1" type="ORF">PRLR5076_09110</name>
</gene>
<comment type="caution">
    <text evidence="1">The sequence shown here is derived from an EMBL/GenBank/DDBJ whole genome shotgun (WGS) entry which is preliminary data.</text>
</comment>
<organism evidence="1 2">
    <name type="scientific">Prevotella lacticifex</name>
    <dbReference type="NCBI Taxonomy" id="2854755"/>
    <lineage>
        <taxon>Bacteria</taxon>
        <taxon>Pseudomonadati</taxon>
        <taxon>Bacteroidota</taxon>
        <taxon>Bacteroidia</taxon>
        <taxon>Bacteroidales</taxon>
        <taxon>Prevotellaceae</taxon>
        <taxon>Prevotella</taxon>
    </lineage>
</organism>
<proteinExistence type="predicted"/>
<sequence length="79" mass="9595">MRELPGGTLFPDTMMQYDEYTIREVMHNAIAHHDYTLQQRIFFVMQIFQTFFGLTHNEYSVDFQQPIKITRTFCLRRKT</sequence>
<dbReference type="InterPro" id="IPR038475">
    <property type="entry name" value="RecG_C_sf"/>
</dbReference>
<dbReference type="Gene3D" id="3.30.565.60">
    <property type="match status" value="1"/>
</dbReference>